<keyword evidence="3" id="KW-1185">Reference proteome</keyword>
<feature type="compositionally biased region" description="Polar residues" evidence="1">
    <location>
        <begin position="43"/>
        <end position="54"/>
    </location>
</feature>
<dbReference type="Proteomes" id="UP000310108">
    <property type="component" value="Unassembled WGS sequence"/>
</dbReference>
<comment type="caution">
    <text evidence="2">The sequence shown here is derived from an EMBL/GenBank/DDBJ whole genome shotgun (WGS) entry which is preliminary data.</text>
</comment>
<organism evidence="2 3">
    <name type="scientific">Colletotrichum tanaceti</name>
    <dbReference type="NCBI Taxonomy" id="1306861"/>
    <lineage>
        <taxon>Eukaryota</taxon>
        <taxon>Fungi</taxon>
        <taxon>Dikarya</taxon>
        <taxon>Ascomycota</taxon>
        <taxon>Pezizomycotina</taxon>
        <taxon>Sordariomycetes</taxon>
        <taxon>Hypocreomycetidae</taxon>
        <taxon>Glomerellales</taxon>
        <taxon>Glomerellaceae</taxon>
        <taxon>Colletotrichum</taxon>
        <taxon>Colletotrichum destructivum species complex</taxon>
    </lineage>
</organism>
<dbReference type="AlphaFoldDB" id="A0A4U6XPI4"/>
<evidence type="ECO:0000256" key="1">
    <source>
        <dbReference type="SAM" id="MobiDB-lite"/>
    </source>
</evidence>
<evidence type="ECO:0000313" key="3">
    <source>
        <dbReference type="Proteomes" id="UP000310108"/>
    </source>
</evidence>
<feature type="region of interest" description="Disordered" evidence="1">
    <location>
        <begin position="23"/>
        <end position="64"/>
    </location>
</feature>
<proteinExistence type="predicted"/>
<reference evidence="2 3" key="1">
    <citation type="journal article" date="2019" name="PLoS ONE">
        <title>Comparative genome analysis indicates high evolutionary potential of pathogenicity genes in Colletotrichum tanaceti.</title>
        <authorList>
            <person name="Lelwala R.V."/>
            <person name="Korhonen P.K."/>
            <person name="Young N.D."/>
            <person name="Scott J.B."/>
            <person name="Ades P.A."/>
            <person name="Gasser R.B."/>
            <person name="Taylor P.W.J."/>
        </authorList>
    </citation>
    <scope>NUCLEOTIDE SEQUENCE [LARGE SCALE GENOMIC DNA]</scope>
    <source>
        <strain evidence="2">BRIP57314</strain>
    </source>
</reference>
<protein>
    <submittedName>
        <fullName evidence="2">Uncharacterized protein</fullName>
    </submittedName>
</protein>
<sequence>MATRWPTTEFCCQVRRADRGPKTLRRYLPPLSPGGPEDIRVSSAPSLPSGNANSDPARPFILLE</sequence>
<gene>
    <name evidence="2" type="ORF">CTA1_6727</name>
</gene>
<name>A0A4U6XPI4_9PEZI</name>
<accession>A0A4U6XPI4</accession>
<evidence type="ECO:0000313" key="2">
    <source>
        <dbReference type="EMBL" id="TKW57664.1"/>
    </source>
</evidence>
<dbReference type="EMBL" id="PJEX01000038">
    <property type="protein sequence ID" value="TKW57664.1"/>
    <property type="molecule type" value="Genomic_DNA"/>
</dbReference>